<protein>
    <submittedName>
        <fullName evidence="5">Aldo/keto reductase</fullName>
    </submittedName>
</protein>
<dbReference type="GO" id="GO:0016491">
    <property type="term" value="F:oxidoreductase activity"/>
    <property type="evidence" value="ECO:0007669"/>
    <property type="project" value="InterPro"/>
</dbReference>
<sequence>MEQRRLGWTGIKVPVIGQGTWQMEGDPKEACVDAIQRGLDAGMTHVDTAEMYGSGRVEEIVGEAIAGRRDEVFLASKVLPHNASYQGTLEACTRSLRRLGTDRLDLYLLHWPGEHPLEETFRAFERLVEEGKIRFWGVSNFDDEALEQAVAVAGERRIACNQVLYHLRERSIEHRVIPACRRHDIAVVGYSPFGSGDFPPPGSRGGRVLGEIARERGATARQVALSFLCRAPDLFAIPKASRAKHALDNAAAGELRLGEDEIRRLEAAFTLGPDQGGLAVI</sequence>
<proteinExistence type="predicted"/>
<feature type="binding site" evidence="2">
    <location>
        <position position="110"/>
    </location>
    <ligand>
        <name>substrate</name>
    </ligand>
</feature>
<dbReference type="PANTHER" id="PTHR43638:SF3">
    <property type="entry name" value="ALDEHYDE REDUCTASE"/>
    <property type="match status" value="1"/>
</dbReference>
<evidence type="ECO:0000313" key="5">
    <source>
        <dbReference type="EMBL" id="AYM52936.1"/>
    </source>
</evidence>
<evidence type="ECO:0000256" key="1">
    <source>
        <dbReference type="PIRSR" id="PIRSR000097-1"/>
    </source>
</evidence>
<dbReference type="PIRSF" id="PIRSF000097">
    <property type="entry name" value="AKR"/>
    <property type="match status" value="1"/>
</dbReference>
<dbReference type="Pfam" id="PF00248">
    <property type="entry name" value="Aldo_ket_red"/>
    <property type="match status" value="1"/>
</dbReference>
<reference evidence="5" key="1">
    <citation type="journal article" date="2018" name="J. Ind. Microbiol. Biotechnol.">
        <title>Genome mining reveals uncommon alkylpyrones as type III PKS products from myxobacteria.</title>
        <authorList>
            <person name="Hug J.J."/>
            <person name="Panter F."/>
            <person name="Krug D."/>
            <person name="Muller R."/>
        </authorList>
    </citation>
    <scope>NUCLEOTIDE SEQUENCE</scope>
    <source>
        <strain evidence="5">MSr9139</strain>
    </source>
</reference>
<evidence type="ECO:0000256" key="2">
    <source>
        <dbReference type="PIRSR" id="PIRSR000097-2"/>
    </source>
</evidence>
<organism evidence="5">
    <name type="scientific">Jahnella sp. MSr9139</name>
    <dbReference type="NCBI Taxonomy" id="1434086"/>
    <lineage>
        <taxon>Bacteria</taxon>
        <taxon>Pseudomonadati</taxon>
        <taxon>Myxococcota</taxon>
        <taxon>Polyangia</taxon>
        <taxon>Polyangiales</taxon>
        <taxon>Polyangiaceae</taxon>
        <taxon>Jahnella</taxon>
    </lineage>
</organism>
<dbReference type="EMBL" id="MH908889">
    <property type="protein sequence ID" value="AYM52936.1"/>
    <property type="molecule type" value="Genomic_DNA"/>
</dbReference>
<dbReference type="InterPro" id="IPR023210">
    <property type="entry name" value="NADP_OxRdtase_dom"/>
</dbReference>
<dbReference type="SUPFAM" id="SSF51430">
    <property type="entry name" value="NAD(P)-linked oxidoreductase"/>
    <property type="match status" value="1"/>
</dbReference>
<feature type="site" description="Lowers pKa of active site Tyr" evidence="3">
    <location>
        <position position="77"/>
    </location>
</feature>
<dbReference type="InterPro" id="IPR020471">
    <property type="entry name" value="AKR"/>
</dbReference>
<name>A0A3Q8I8X9_9BACT</name>
<accession>A0A3Q8I8X9</accession>
<feature type="active site" description="Proton donor" evidence="1">
    <location>
        <position position="52"/>
    </location>
</feature>
<evidence type="ECO:0000256" key="3">
    <source>
        <dbReference type="PIRSR" id="PIRSR000097-3"/>
    </source>
</evidence>
<dbReference type="InterPro" id="IPR036812">
    <property type="entry name" value="NAD(P)_OxRdtase_dom_sf"/>
</dbReference>
<evidence type="ECO:0000259" key="4">
    <source>
        <dbReference type="Pfam" id="PF00248"/>
    </source>
</evidence>
<dbReference type="PANTHER" id="PTHR43638">
    <property type="entry name" value="OXIDOREDUCTASE, ALDO/KETO REDUCTASE FAMILY PROTEIN"/>
    <property type="match status" value="1"/>
</dbReference>
<dbReference type="Gene3D" id="3.20.20.100">
    <property type="entry name" value="NADP-dependent oxidoreductase domain"/>
    <property type="match status" value="1"/>
</dbReference>
<feature type="domain" description="NADP-dependent oxidoreductase" evidence="4">
    <location>
        <begin position="16"/>
        <end position="267"/>
    </location>
</feature>
<dbReference type="PRINTS" id="PR00069">
    <property type="entry name" value="ALDKETRDTASE"/>
</dbReference>
<dbReference type="AlphaFoldDB" id="A0A3Q8I8X9"/>